<dbReference type="EMBL" id="MFIQ01000020">
    <property type="protein sequence ID" value="OGF93365.1"/>
    <property type="molecule type" value="Genomic_DNA"/>
</dbReference>
<dbReference type="PANTHER" id="PTHR43977">
    <property type="entry name" value="STRUCTURAL MAINTENANCE OF CHROMOSOMES PROTEIN 3"/>
    <property type="match status" value="1"/>
</dbReference>
<evidence type="ECO:0000259" key="2">
    <source>
        <dbReference type="Pfam" id="PF02463"/>
    </source>
</evidence>
<dbReference type="Pfam" id="PF02463">
    <property type="entry name" value="SMC_N"/>
    <property type="match status" value="1"/>
</dbReference>
<dbReference type="SUPFAM" id="SSF52540">
    <property type="entry name" value="P-loop containing nucleoside triphosphate hydrolases"/>
    <property type="match status" value="2"/>
</dbReference>
<dbReference type="AlphaFoldDB" id="A0A1F5XZN0"/>
<name>A0A1F5XZN0_9BACT</name>
<gene>
    <name evidence="3" type="ORF">A3G54_00035</name>
</gene>
<dbReference type="STRING" id="1798364.A3G54_00035"/>
<organism evidence="3 4">
    <name type="scientific">Candidatus Giovannonibacteria bacterium RIFCSPLOWO2_12_FULL_44_15</name>
    <dbReference type="NCBI Taxonomy" id="1798364"/>
    <lineage>
        <taxon>Bacteria</taxon>
        <taxon>Candidatus Giovannoniibacteriota</taxon>
    </lineage>
</organism>
<proteinExistence type="predicted"/>
<dbReference type="InterPro" id="IPR027417">
    <property type="entry name" value="P-loop_NTPase"/>
</dbReference>
<evidence type="ECO:0000313" key="4">
    <source>
        <dbReference type="Proteomes" id="UP000178894"/>
    </source>
</evidence>
<comment type="caution">
    <text evidence="3">The sequence shown here is derived from an EMBL/GenBank/DDBJ whole genome shotgun (WGS) entry which is preliminary data.</text>
</comment>
<accession>A0A1F5XZN0</accession>
<feature type="coiled-coil region" evidence="1">
    <location>
        <begin position="579"/>
        <end position="606"/>
    </location>
</feature>
<reference evidence="3 4" key="1">
    <citation type="journal article" date="2016" name="Nat. Commun.">
        <title>Thousands of microbial genomes shed light on interconnected biogeochemical processes in an aquifer system.</title>
        <authorList>
            <person name="Anantharaman K."/>
            <person name="Brown C.T."/>
            <person name="Hug L.A."/>
            <person name="Sharon I."/>
            <person name="Castelle C.J."/>
            <person name="Probst A.J."/>
            <person name="Thomas B.C."/>
            <person name="Singh A."/>
            <person name="Wilkins M.J."/>
            <person name="Karaoz U."/>
            <person name="Brodie E.L."/>
            <person name="Williams K.H."/>
            <person name="Hubbard S.S."/>
            <person name="Banfield J.F."/>
        </authorList>
    </citation>
    <scope>NUCLEOTIDE SEQUENCE [LARGE SCALE GENOMIC DNA]</scope>
</reference>
<evidence type="ECO:0000313" key="3">
    <source>
        <dbReference type="EMBL" id="OGF93365.1"/>
    </source>
</evidence>
<feature type="coiled-coil region" evidence="1">
    <location>
        <begin position="167"/>
        <end position="194"/>
    </location>
</feature>
<dbReference type="InterPro" id="IPR003395">
    <property type="entry name" value="RecF/RecN/SMC_N"/>
</dbReference>
<dbReference type="Proteomes" id="UP000178894">
    <property type="component" value="Unassembled WGS sequence"/>
</dbReference>
<keyword evidence="1" id="KW-0175">Coiled coil</keyword>
<protein>
    <recommendedName>
        <fullName evidence="2">RecF/RecN/SMC N-terminal domain-containing protein</fullName>
    </recommendedName>
</protein>
<evidence type="ECO:0000256" key="1">
    <source>
        <dbReference type="SAM" id="Coils"/>
    </source>
</evidence>
<dbReference type="Gene3D" id="3.40.50.300">
    <property type="entry name" value="P-loop containing nucleotide triphosphate hydrolases"/>
    <property type="match status" value="2"/>
</dbReference>
<feature type="domain" description="RecF/RecN/SMC N-terminal" evidence="2">
    <location>
        <begin position="3"/>
        <end position="712"/>
    </location>
</feature>
<feature type="coiled-coil region" evidence="1">
    <location>
        <begin position="358"/>
        <end position="551"/>
    </location>
</feature>
<sequence>MQLIRLELSGFKSFAKNTVLEFPHPISAVVGPNGSGKSNVADSIRWVLGEQSIKSLRGKKGEDMIFAGSNTTQRQSRASAVMVFDNSKREFPLEFNEVSIGRRVYRDGSNEYLINDSAVRLKDIIELLAKVGFGSTQHHIIGQGEADRVLYASPSERREMIEDALGLKIFHLRRAEAQRKLARTQENIKQVQSIQKEIQPHLKFLKSQADKFKISYELRDTLKRELAEYFSRKLGMIEESSRRVSNEKEKPFAELKKLESEIAALRKKIEHGDRAAKPGDAEEKEIEEKLRKIREEEMLSLRELGRLEGVIAVEERAERARAGEVIPKNDAERMITAIDTELDKILKREIIGEILSALQDLKTLLKNFLKNLTAEKREEINLEGKRSELGALKAKIEKLSEEGKKLAEEYETEIANARKEAEATRQDEKKVYQLELEAGKVKDSLRSIELGEEKIKLLKEEFEREIEESKAHMDWKIVAAEAYSSGEEAEGARKKIERLKVRLEEAGGIDPTVIKEYGDVSSRDEYLTKELADLEGSKEKLEEMMDELEEKLTGDFKGGVSKINGEFQKFFETMFGGGNASLKVIKREKRKKVDKEEEEFSFAEASEDKEEGIDIIVDLPRKKIKSLDTLSGGERALTSIALLFAMSAVNPPPFLVLDETDAALDEANSQRYAKMLENLSKNTQLILITHNRNTMKCAGILYGVTMGSDGISKLLSIKFEEAGALVA</sequence>